<organism evidence="1 2">
    <name type="scientific">Rhodoferax mekongensis</name>
    <dbReference type="NCBI Taxonomy" id="3068341"/>
    <lineage>
        <taxon>Bacteria</taxon>
        <taxon>Pseudomonadati</taxon>
        <taxon>Pseudomonadota</taxon>
        <taxon>Betaproteobacteria</taxon>
        <taxon>Burkholderiales</taxon>
        <taxon>Comamonadaceae</taxon>
        <taxon>Rhodoferax</taxon>
    </lineage>
</organism>
<protein>
    <submittedName>
        <fullName evidence="1">Uncharacterized protein</fullName>
    </submittedName>
</protein>
<evidence type="ECO:0000313" key="2">
    <source>
        <dbReference type="Proteomes" id="UP001302257"/>
    </source>
</evidence>
<reference evidence="1 2" key="1">
    <citation type="submission" date="2023-08" db="EMBL/GenBank/DDBJ databases">
        <title>Rhodoferax potami sp. nov. and Rhodoferax mekongensis sp. nov., isolated from the Mekong River in Thailand.</title>
        <authorList>
            <person name="Kitikhun S."/>
            <person name="Charoenyingcharoen P."/>
            <person name="Siriarchawattana P."/>
            <person name="Likhitrattanapisal S."/>
            <person name="Nilsakha T."/>
            <person name="Chanpet A."/>
            <person name="Rattanawaree P."/>
            <person name="Ingsriswang S."/>
        </authorList>
    </citation>
    <scope>NUCLEOTIDE SEQUENCE [LARGE SCALE GENOMIC DNA]</scope>
    <source>
        <strain evidence="1 2">TBRC 17307</strain>
    </source>
</reference>
<proteinExistence type="predicted"/>
<dbReference type="RefSeq" id="WP_313866765.1">
    <property type="nucleotide sequence ID" value="NZ_CP132507.1"/>
</dbReference>
<gene>
    <name evidence="1" type="ORF">RAN89_13340</name>
</gene>
<dbReference type="Proteomes" id="UP001302257">
    <property type="component" value="Chromosome"/>
</dbReference>
<evidence type="ECO:0000313" key="1">
    <source>
        <dbReference type="EMBL" id="WNO03892.1"/>
    </source>
</evidence>
<dbReference type="EMBL" id="CP132507">
    <property type="protein sequence ID" value="WNO03892.1"/>
    <property type="molecule type" value="Genomic_DNA"/>
</dbReference>
<accession>A0ABZ0AW69</accession>
<sequence length="74" mass="8133">MSPTVESLLAADAQGARRLAVRYAPQCPCCEPKAEVIPGKPRRRASHRPVMAWRARLAALETLADTEFAETVED</sequence>
<name>A0ABZ0AW69_9BURK</name>
<keyword evidence="2" id="KW-1185">Reference proteome</keyword>